<feature type="coiled-coil region" evidence="1">
    <location>
        <begin position="18"/>
        <end position="52"/>
    </location>
</feature>
<dbReference type="EMBL" id="JAIWYP010000065">
    <property type="protein sequence ID" value="KAH3690387.1"/>
    <property type="molecule type" value="Genomic_DNA"/>
</dbReference>
<keyword evidence="1" id="KW-0175">Coiled coil</keyword>
<accession>A0A9D3Y160</accession>
<dbReference type="Proteomes" id="UP000828390">
    <property type="component" value="Unassembled WGS sequence"/>
</dbReference>
<protein>
    <submittedName>
        <fullName evidence="2">Uncharacterized protein</fullName>
    </submittedName>
</protein>
<reference evidence="2" key="1">
    <citation type="journal article" date="2019" name="bioRxiv">
        <title>The Genome of the Zebra Mussel, Dreissena polymorpha: A Resource for Invasive Species Research.</title>
        <authorList>
            <person name="McCartney M.A."/>
            <person name="Auch B."/>
            <person name="Kono T."/>
            <person name="Mallez S."/>
            <person name="Zhang Y."/>
            <person name="Obille A."/>
            <person name="Becker A."/>
            <person name="Abrahante J.E."/>
            <person name="Garbe J."/>
            <person name="Badalamenti J.P."/>
            <person name="Herman A."/>
            <person name="Mangelson H."/>
            <person name="Liachko I."/>
            <person name="Sullivan S."/>
            <person name="Sone E.D."/>
            <person name="Koren S."/>
            <person name="Silverstein K.A.T."/>
            <person name="Beckman K.B."/>
            <person name="Gohl D.M."/>
        </authorList>
    </citation>
    <scope>NUCLEOTIDE SEQUENCE</scope>
    <source>
        <strain evidence="2">Duluth1</strain>
        <tissue evidence="2">Whole animal</tissue>
    </source>
</reference>
<name>A0A9D3Y160_DREPO</name>
<evidence type="ECO:0000313" key="2">
    <source>
        <dbReference type="EMBL" id="KAH3690387.1"/>
    </source>
</evidence>
<sequence length="81" mass="9464">MQHIIRPDKGNLIVTLPNNQQDKELQDLKTKLNDSEKRTAEILNEHEQYSRRETICEYGFYKEDGRLSVLNSVDLNGCRSL</sequence>
<comment type="caution">
    <text evidence="2">The sequence shown here is derived from an EMBL/GenBank/DDBJ whole genome shotgun (WGS) entry which is preliminary data.</text>
</comment>
<reference evidence="2" key="2">
    <citation type="submission" date="2020-11" db="EMBL/GenBank/DDBJ databases">
        <authorList>
            <person name="McCartney M.A."/>
            <person name="Auch B."/>
            <person name="Kono T."/>
            <person name="Mallez S."/>
            <person name="Becker A."/>
            <person name="Gohl D.M."/>
            <person name="Silverstein K.A.T."/>
            <person name="Koren S."/>
            <person name="Bechman K.B."/>
            <person name="Herman A."/>
            <person name="Abrahante J.E."/>
            <person name="Garbe J."/>
        </authorList>
    </citation>
    <scope>NUCLEOTIDE SEQUENCE</scope>
    <source>
        <strain evidence="2">Duluth1</strain>
        <tissue evidence="2">Whole animal</tissue>
    </source>
</reference>
<proteinExistence type="predicted"/>
<organism evidence="2 3">
    <name type="scientific">Dreissena polymorpha</name>
    <name type="common">Zebra mussel</name>
    <name type="synonym">Mytilus polymorpha</name>
    <dbReference type="NCBI Taxonomy" id="45954"/>
    <lineage>
        <taxon>Eukaryota</taxon>
        <taxon>Metazoa</taxon>
        <taxon>Spiralia</taxon>
        <taxon>Lophotrochozoa</taxon>
        <taxon>Mollusca</taxon>
        <taxon>Bivalvia</taxon>
        <taxon>Autobranchia</taxon>
        <taxon>Heteroconchia</taxon>
        <taxon>Euheterodonta</taxon>
        <taxon>Imparidentia</taxon>
        <taxon>Neoheterodontei</taxon>
        <taxon>Myida</taxon>
        <taxon>Dreissenoidea</taxon>
        <taxon>Dreissenidae</taxon>
        <taxon>Dreissena</taxon>
    </lineage>
</organism>
<evidence type="ECO:0000313" key="3">
    <source>
        <dbReference type="Proteomes" id="UP000828390"/>
    </source>
</evidence>
<keyword evidence="3" id="KW-1185">Reference proteome</keyword>
<gene>
    <name evidence="2" type="ORF">DPMN_193445</name>
</gene>
<dbReference type="AlphaFoldDB" id="A0A9D3Y160"/>
<evidence type="ECO:0000256" key="1">
    <source>
        <dbReference type="SAM" id="Coils"/>
    </source>
</evidence>